<keyword evidence="4" id="KW-1185">Reference proteome</keyword>
<accession>A0A7W9YKX1</accession>
<name>A0A7W9YKX1_9ACTN</name>
<dbReference type="Pfam" id="PF11303">
    <property type="entry name" value="DUF3105"/>
    <property type="match status" value="1"/>
</dbReference>
<dbReference type="InterPro" id="IPR021454">
    <property type="entry name" value="DUF3105"/>
</dbReference>
<organism evidence="3 4">
    <name type="scientific">Nocardiopsis mwathae</name>
    <dbReference type="NCBI Taxonomy" id="1472723"/>
    <lineage>
        <taxon>Bacteria</taxon>
        <taxon>Bacillati</taxon>
        <taxon>Actinomycetota</taxon>
        <taxon>Actinomycetes</taxon>
        <taxon>Streptosporangiales</taxon>
        <taxon>Nocardiopsidaceae</taxon>
        <taxon>Nocardiopsis</taxon>
    </lineage>
</organism>
<evidence type="ECO:0008006" key="5">
    <source>
        <dbReference type="Google" id="ProtNLM"/>
    </source>
</evidence>
<proteinExistence type="predicted"/>
<keyword evidence="2" id="KW-0472">Membrane</keyword>
<protein>
    <recommendedName>
        <fullName evidence="5">DUF3105 domain-containing protein</fullName>
    </recommendedName>
</protein>
<evidence type="ECO:0000313" key="4">
    <source>
        <dbReference type="Proteomes" id="UP000546642"/>
    </source>
</evidence>
<evidence type="ECO:0000313" key="3">
    <source>
        <dbReference type="EMBL" id="MBB6173081.1"/>
    </source>
</evidence>
<comment type="caution">
    <text evidence="3">The sequence shown here is derived from an EMBL/GenBank/DDBJ whole genome shotgun (WGS) entry which is preliminary data.</text>
</comment>
<gene>
    <name evidence="3" type="ORF">HNR23_003141</name>
</gene>
<dbReference type="EMBL" id="JACHDS010000001">
    <property type="protein sequence ID" value="MBB6173081.1"/>
    <property type="molecule type" value="Genomic_DNA"/>
</dbReference>
<dbReference type="RefSeq" id="WP_343070578.1">
    <property type="nucleotide sequence ID" value="NZ_JACHDS010000001.1"/>
</dbReference>
<keyword evidence="2" id="KW-0812">Transmembrane</keyword>
<evidence type="ECO:0000256" key="2">
    <source>
        <dbReference type="SAM" id="Phobius"/>
    </source>
</evidence>
<sequence length="224" mass="24694">MSKKSEERRRRAAEMRAQRERQERRRKIATGAGVTMAGLIVLGLVGFGAYTAWDRGNLEGLESFDVDRGHVPAEVDYEQTPPAGGEHNAAWQNCGVYTEPVVDEFAVHSLEHGAVWITYRPDLPEDDVKKLEDRYTPGSYVLVSPFEDDLPAPVVASAWGKQVRLDGADDDRLDKFLRTYEQSPNVPEPGGSCSGAIGFTAKEFDEAGGFDALNQAGQQDPHED</sequence>
<reference evidence="3 4" key="1">
    <citation type="submission" date="2020-08" db="EMBL/GenBank/DDBJ databases">
        <title>Sequencing the genomes of 1000 actinobacteria strains.</title>
        <authorList>
            <person name="Klenk H.-P."/>
        </authorList>
    </citation>
    <scope>NUCLEOTIDE SEQUENCE [LARGE SCALE GENOMIC DNA]</scope>
    <source>
        <strain evidence="3 4">DSM 46659</strain>
    </source>
</reference>
<dbReference type="Proteomes" id="UP000546642">
    <property type="component" value="Unassembled WGS sequence"/>
</dbReference>
<feature type="compositionally biased region" description="Basic and acidic residues" evidence="1">
    <location>
        <begin position="1"/>
        <end position="23"/>
    </location>
</feature>
<dbReference type="AlphaFoldDB" id="A0A7W9YKX1"/>
<keyword evidence="2" id="KW-1133">Transmembrane helix</keyword>
<feature type="region of interest" description="Disordered" evidence="1">
    <location>
        <begin position="1"/>
        <end position="25"/>
    </location>
</feature>
<evidence type="ECO:0000256" key="1">
    <source>
        <dbReference type="SAM" id="MobiDB-lite"/>
    </source>
</evidence>
<feature type="transmembrane region" description="Helical" evidence="2">
    <location>
        <begin position="28"/>
        <end position="53"/>
    </location>
</feature>